<keyword evidence="4 5" id="KW-0539">Nucleus</keyword>
<comment type="function">
    <text evidence="5">Key component of the cytosolic iron-sulfur protein assembly (CIA) complex, a multiprotein complex that mediates the incorporation of iron-sulfur cluster into apoproteins specifically involved in DNA metabolism and genomic integrity. In the CIA complex, MMS19 acts as an adapter between early-acting CIA components and a subset of cellular target iron-sulfur proteins.</text>
</comment>
<feature type="domain" description="MMS19 N-terminal" evidence="7">
    <location>
        <begin position="40"/>
        <end position="307"/>
    </location>
</feature>
<sequence length="1000" mass="110949">MSDIQIYLLEVDKNKPEAKLVAARSASRLESKELKLIDLITSLEEYINNKDDAALRGKSVAYLADVLETLPPKVLSGQERRLLSDFILGRLEGDSEGIGASARILTALEDRGRWDPETAQRVAKTFLDYASPLKDHKLQTDRFAVIQLFDRLIGKYRTPLQELHSGDPEFLAKFIYFFDGEKDPRNLMVVFSILQVPMTEWDISGNAQDLFDAVFNYFPITFKPPPDDPYGITSQDLKDRLRDCIAANSQFAPFAFPALLDKLDSTSMNTKRDVLHTIQTCVSSYELKTINIYAITLWDALKFEILNVQEEDLAEGALKALSMIAGRFAQQEGFLNAYTKPIMKECNQHLEDAPTKQSSASGRIMYALASAATPVADKITKGILPTLFTLYRSSESLTKRRGLLEVFNEIVRAYLDRFRLQPKLNLEELTTFGQDALGVMLRVLTNAPKAEVSLRLTALSGIAQLVALRGLLTEDQRFQAVDVVTDIVLHEHIQGHGDIRSEAIKTIAEMAHTAPDAIRNQAIPAFMVELPDSPADDSSYLPVLEAFAHLSSEQQVFDTVVLRLKNKYSVASAQAASKDYQQALLLAILYSFTHGSPMPDEEGVIRGTYFTDYVGPFLLTLLEQSQTGWDHRFTEIVGRLCNAILRPQGVHFQSQVYNKTLDKIAVARKDSDRMIRRAPFSLYYYAALRPDVIDAEDIVALLQSYAGIARGTSNNETPPVVLQHISLLVNKFIAGKAMQSTLESVGLEVGSLLSSPETSTNSIGVAFSVTKALLVQGKSPALTSKYLKLLLQLLSTPDGKTVAKHFATLLAPDEILTKENHCQVSGLYKQKTFSQLVPSLTAAVRTADPATKPNYLVALSGVLRWLPYSMLETSLVSLTPPLLQTLDLSSDQDAKASTLTIFESVLMHDPNTIAEHTASLVTRLLNCTTAPVNGARVRAKALQCLALVPKMLKREAVVPYRRQVVKKLMVCLDDGKREVRAEGVRCRSAWLGLDEVEEED</sequence>
<dbReference type="Pfam" id="PF14500">
    <property type="entry name" value="MMS19_N"/>
    <property type="match status" value="1"/>
</dbReference>
<dbReference type="InterPro" id="IPR039920">
    <property type="entry name" value="MMS19"/>
</dbReference>
<organism evidence="8 9">
    <name type="scientific">Extremus antarcticus</name>
    <dbReference type="NCBI Taxonomy" id="702011"/>
    <lineage>
        <taxon>Eukaryota</taxon>
        <taxon>Fungi</taxon>
        <taxon>Dikarya</taxon>
        <taxon>Ascomycota</taxon>
        <taxon>Pezizomycotina</taxon>
        <taxon>Dothideomycetes</taxon>
        <taxon>Dothideomycetidae</taxon>
        <taxon>Mycosphaerellales</taxon>
        <taxon>Extremaceae</taxon>
        <taxon>Extremus</taxon>
    </lineage>
</organism>
<dbReference type="EMBL" id="JAWDJX010000001">
    <property type="protein sequence ID" value="KAK3059217.1"/>
    <property type="molecule type" value="Genomic_DNA"/>
</dbReference>
<comment type="similarity">
    <text evidence="2 5">Belongs to the MET18/MMS19 family.</text>
</comment>
<dbReference type="AlphaFoldDB" id="A0AAJ0LXM3"/>
<dbReference type="GO" id="GO:0005634">
    <property type="term" value="C:nucleus"/>
    <property type="evidence" value="ECO:0007669"/>
    <property type="project" value="UniProtKB-SubCell"/>
</dbReference>
<evidence type="ECO:0000256" key="1">
    <source>
        <dbReference type="ARBA" id="ARBA00004123"/>
    </source>
</evidence>
<comment type="caution">
    <text evidence="8">The sequence shown here is derived from an EMBL/GenBank/DDBJ whole genome shotgun (WGS) entry which is preliminary data.</text>
</comment>
<evidence type="ECO:0000256" key="5">
    <source>
        <dbReference type="RuleBase" id="RU367072"/>
    </source>
</evidence>
<dbReference type="InterPro" id="IPR011989">
    <property type="entry name" value="ARM-like"/>
</dbReference>
<dbReference type="GO" id="GO:0016226">
    <property type="term" value="P:iron-sulfur cluster assembly"/>
    <property type="evidence" value="ECO:0007669"/>
    <property type="project" value="UniProtKB-UniRule"/>
</dbReference>
<comment type="subcellular location">
    <subcellularLocation>
        <location evidence="1 5">Nucleus</location>
    </subcellularLocation>
</comment>
<dbReference type="InterPro" id="IPR024687">
    <property type="entry name" value="MMS19_C"/>
</dbReference>
<dbReference type="GO" id="GO:0097361">
    <property type="term" value="C:cytosolic [4Fe-4S] assembly targeting complex"/>
    <property type="evidence" value="ECO:0007669"/>
    <property type="project" value="UniProtKB-UniRule"/>
</dbReference>
<keyword evidence="5" id="KW-0234">DNA repair</keyword>
<protein>
    <recommendedName>
        <fullName evidence="5">MMS19 nucleotide excision repair protein</fullName>
    </recommendedName>
</protein>
<dbReference type="Pfam" id="PF12460">
    <property type="entry name" value="MMS19_C"/>
    <property type="match status" value="1"/>
</dbReference>
<accession>A0AAJ0LXM3</accession>
<keyword evidence="3" id="KW-0677">Repeat</keyword>
<dbReference type="InterPro" id="IPR029240">
    <property type="entry name" value="MMS19_N"/>
</dbReference>
<dbReference type="Gene3D" id="1.25.10.10">
    <property type="entry name" value="Leucine-rich Repeat Variant"/>
    <property type="match status" value="2"/>
</dbReference>
<dbReference type="Proteomes" id="UP001271007">
    <property type="component" value="Unassembled WGS sequence"/>
</dbReference>
<evidence type="ECO:0000313" key="9">
    <source>
        <dbReference type="Proteomes" id="UP001271007"/>
    </source>
</evidence>
<keyword evidence="9" id="KW-1185">Reference proteome</keyword>
<proteinExistence type="inferred from homology"/>
<evidence type="ECO:0000256" key="2">
    <source>
        <dbReference type="ARBA" id="ARBA00009340"/>
    </source>
</evidence>
<dbReference type="PANTHER" id="PTHR12891">
    <property type="entry name" value="DNA REPAIR/TRANSCRIPTION PROTEIN MET18/MMS19"/>
    <property type="match status" value="1"/>
</dbReference>
<evidence type="ECO:0000256" key="4">
    <source>
        <dbReference type="ARBA" id="ARBA00023242"/>
    </source>
</evidence>
<evidence type="ECO:0000256" key="3">
    <source>
        <dbReference type="ARBA" id="ARBA00022737"/>
    </source>
</evidence>
<reference evidence="8" key="1">
    <citation type="submission" date="2023-04" db="EMBL/GenBank/DDBJ databases">
        <title>Black Yeasts Isolated from many extreme environments.</title>
        <authorList>
            <person name="Coleine C."/>
            <person name="Stajich J.E."/>
            <person name="Selbmann L."/>
        </authorList>
    </citation>
    <scope>NUCLEOTIDE SEQUENCE</scope>
    <source>
        <strain evidence="8">CCFEE 5312</strain>
    </source>
</reference>
<dbReference type="SUPFAM" id="SSF48371">
    <property type="entry name" value="ARM repeat"/>
    <property type="match status" value="1"/>
</dbReference>
<gene>
    <name evidence="8" type="ORF">LTR09_000783</name>
</gene>
<evidence type="ECO:0000313" key="8">
    <source>
        <dbReference type="EMBL" id="KAK3059217.1"/>
    </source>
</evidence>
<name>A0AAJ0LXM3_9PEZI</name>
<keyword evidence="5" id="KW-0227">DNA damage</keyword>
<dbReference type="GO" id="GO:0006281">
    <property type="term" value="P:DNA repair"/>
    <property type="evidence" value="ECO:0007669"/>
    <property type="project" value="UniProtKB-UniRule"/>
</dbReference>
<evidence type="ECO:0000259" key="7">
    <source>
        <dbReference type="Pfam" id="PF14500"/>
    </source>
</evidence>
<dbReference type="GO" id="GO:0051604">
    <property type="term" value="P:protein maturation"/>
    <property type="evidence" value="ECO:0007669"/>
    <property type="project" value="UniProtKB-UniRule"/>
</dbReference>
<dbReference type="PANTHER" id="PTHR12891:SF0">
    <property type="entry name" value="MMS19 NUCLEOTIDE EXCISION REPAIR PROTEIN HOMOLOG"/>
    <property type="match status" value="1"/>
</dbReference>
<evidence type="ECO:0000259" key="6">
    <source>
        <dbReference type="Pfam" id="PF12460"/>
    </source>
</evidence>
<feature type="domain" description="MMS19 C-terminal" evidence="6">
    <location>
        <begin position="543"/>
        <end position="949"/>
    </location>
</feature>
<dbReference type="InterPro" id="IPR016024">
    <property type="entry name" value="ARM-type_fold"/>
</dbReference>